<dbReference type="PROSITE" id="PS50293">
    <property type="entry name" value="TPR_REGION"/>
    <property type="match status" value="3"/>
</dbReference>
<evidence type="ECO:0000313" key="6">
    <source>
        <dbReference type="EMBL" id="AEI46853.1"/>
    </source>
</evidence>
<dbReference type="SMART" id="SM00386">
    <property type="entry name" value="HAT"/>
    <property type="match status" value="10"/>
</dbReference>
<dbReference type="InterPro" id="IPR037919">
    <property type="entry name" value="OGT"/>
</dbReference>
<evidence type="ECO:0000256" key="4">
    <source>
        <dbReference type="SAM" id="SignalP"/>
    </source>
</evidence>
<evidence type="ECO:0000313" key="7">
    <source>
        <dbReference type="Proteomes" id="UP000000493"/>
    </source>
</evidence>
<dbReference type="Pfam" id="PF13181">
    <property type="entry name" value="TPR_8"/>
    <property type="match status" value="1"/>
</dbReference>
<feature type="repeat" description="TPR" evidence="3">
    <location>
        <begin position="697"/>
        <end position="730"/>
    </location>
</feature>
<dbReference type="GO" id="GO:0006508">
    <property type="term" value="P:proteolysis"/>
    <property type="evidence" value="ECO:0007669"/>
    <property type="project" value="InterPro"/>
</dbReference>
<feature type="repeat" description="TPR" evidence="3">
    <location>
        <begin position="493"/>
        <end position="526"/>
    </location>
</feature>
<dbReference type="InterPro" id="IPR013105">
    <property type="entry name" value="TPR_2"/>
</dbReference>
<dbReference type="Pfam" id="PF13424">
    <property type="entry name" value="TPR_12"/>
    <property type="match status" value="2"/>
</dbReference>
<keyword evidence="7" id="KW-1185">Reference proteome</keyword>
<feature type="repeat" description="TPR" evidence="3">
    <location>
        <begin position="833"/>
        <end position="866"/>
    </location>
</feature>
<reference evidence="6 7" key="2">
    <citation type="journal article" date="2012" name="Stand. Genomic Sci.">
        <title>Complete genome sequence of the aquatic bacterium Runella slithyformis type strain (LSU 4(T)).</title>
        <authorList>
            <person name="Copeland A."/>
            <person name="Zhang X."/>
            <person name="Misra M."/>
            <person name="Lapidus A."/>
            <person name="Nolan M."/>
            <person name="Lucas S."/>
            <person name="Deshpande S."/>
            <person name="Cheng J.F."/>
            <person name="Tapia R."/>
            <person name="Goodwin L.A."/>
            <person name="Pitluck S."/>
            <person name="Liolios K."/>
            <person name="Pagani I."/>
            <person name="Ivanova N."/>
            <person name="Mikhailova N."/>
            <person name="Pati A."/>
            <person name="Chen A."/>
            <person name="Palaniappan K."/>
            <person name="Land M."/>
            <person name="Hauser L."/>
            <person name="Pan C."/>
            <person name="Jeffries C.D."/>
            <person name="Detter J.C."/>
            <person name="Brambilla E.M."/>
            <person name="Rohde M."/>
            <person name="Djao O.D."/>
            <person name="Goker M."/>
            <person name="Sikorski J."/>
            <person name="Tindall B.J."/>
            <person name="Woyke T."/>
            <person name="Bristow J."/>
            <person name="Eisen J.A."/>
            <person name="Markowitz V."/>
            <person name="Hugenholtz P."/>
            <person name="Kyrpides N.C."/>
            <person name="Klenk H.P."/>
            <person name="Mavromatis K."/>
        </authorList>
    </citation>
    <scope>NUCLEOTIDE SEQUENCE [LARGE SCALE GENOMIC DNA]</scope>
    <source>
        <strain evidence="7">ATCC 29530 / DSM 19594 / LMG 11500 / NCIMB 11436 / LSU 4</strain>
    </source>
</reference>
<dbReference type="SUPFAM" id="SSF81901">
    <property type="entry name" value="HCP-like"/>
    <property type="match status" value="1"/>
</dbReference>
<accession>A0A7U3ZGM0</accession>
<dbReference type="Pfam" id="PF00656">
    <property type="entry name" value="Peptidase_C14"/>
    <property type="match status" value="1"/>
</dbReference>
<keyword evidence="1" id="KW-0677">Repeat</keyword>
<dbReference type="SUPFAM" id="SSF52129">
    <property type="entry name" value="Caspase-like"/>
    <property type="match status" value="1"/>
</dbReference>
<reference evidence="7" key="1">
    <citation type="submission" date="2011-06" db="EMBL/GenBank/DDBJ databases">
        <title>The complete genome of chromosome of Runella slithyformis DSM 19594.</title>
        <authorList>
            <consortium name="US DOE Joint Genome Institute (JGI-PGF)"/>
            <person name="Lucas S."/>
            <person name="Han J."/>
            <person name="Lapidus A."/>
            <person name="Bruce D."/>
            <person name="Goodwin L."/>
            <person name="Pitluck S."/>
            <person name="Peters L."/>
            <person name="Kyrpides N."/>
            <person name="Mavromatis K."/>
            <person name="Ivanova N."/>
            <person name="Ovchinnikova G."/>
            <person name="Zhang X."/>
            <person name="Misra M."/>
            <person name="Detter J.C."/>
            <person name="Tapia R."/>
            <person name="Han C."/>
            <person name="Land M."/>
            <person name="Hauser L."/>
            <person name="Markowitz V."/>
            <person name="Cheng J.-F."/>
            <person name="Hugenholtz P."/>
            <person name="Woyke T."/>
            <person name="Wu D."/>
            <person name="Tindall B."/>
            <person name="Faehrich R."/>
            <person name="Brambilla E."/>
            <person name="Klenk H.-P."/>
            <person name="Eisen J.A."/>
        </authorList>
    </citation>
    <scope>NUCLEOTIDE SEQUENCE [LARGE SCALE GENOMIC DNA]</scope>
    <source>
        <strain evidence="7">ATCC 29530 / DSM 19594 / LMG 11500 / NCIMB 11436 / LSU 4</strain>
    </source>
</reference>
<dbReference type="InterPro" id="IPR011600">
    <property type="entry name" value="Pept_C14_caspase"/>
</dbReference>
<dbReference type="Pfam" id="PF07719">
    <property type="entry name" value="TPR_2"/>
    <property type="match status" value="1"/>
</dbReference>
<feature type="repeat" description="TPR" evidence="3">
    <location>
        <begin position="459"/>
        <end position="492"/>
    </location>
</feature>
<evidence type="ECO:0000259" key="5">
    <source>
        <dbReference type="Pfam" id="PF00656"/>
    </source>
</evidence>
<feature type="repeat" description="TPR" evidence="3">
    <location>
        <begin position="629"/>
        <end position="662"/>
    </location>
</feature>
<dbReference type="InterPro" id="IPR003107">
    <property type="entry name" value="HAT"/>
</dbReference>
<feature type="repeat" description="TPR" evidence="3">
    <location>
        <begin position="595"/>
        <end position="628"/>
    </location>
</feature>
<dbReference type="PROSITE" id="PS00018">
    <property type="entry name" value="EF_HAND_1"/>
    <property type="match status" value="1"/>
</dbReference>
<evidence type="ECO:0000256" key="1">
    <source>
        <dbReference type="ARBA" id="ARBA00022737"/>
    </source>
</evidence>
<dbReference type="InterPro" id="IPR018247">
    <property type="entry name" value="EF_Hand_1_Ca_BS"/>
</dbReference>
<dbReference type="PROSITE" id="PS50005">
    <property type="entry name" value="TPR"/>
    <property type="match status" value="11"/>
</dbReference>
<feature type="repeat" description="TPR" evidence="3">
    <location>
        <begin position="799"/>
        <end position="832"/>
    </location>
</feature>
<dbReference type="Pfam" id="PF13432">
    <property type="entry name" value="TPR_16"/>
    <property type="match status" value="1"/>
</dbReference>
<dbReference type="InterPro" id="IPR029030">
    <property type="entry name" value="Caspase-like_dom_sf"/>
</dbReference>
<feature type="repeat" description="TPR" evidence="3">
    <location>
        <begin position="765"/>
        <end position="798"/>
    </location>
</feature>
<proteinExistence type="predicted"/>
<dbReference type="RefSeq" id="WP_013926178.1">
    <property type="nucleotide sequence ID" value="NC_015703.1"/>
</dbReference>
<dbReference type="PANTHER" id="PTHR44366:SF1">
    <property type="entry name" value="UDP-N-ACETYLGLUCOSAMINE--PEPTIDE N-ACETYLGLUCOSAMINYLTRANSFERASE 110 KDA SUBUNIT"/>
    <property type="match status" value="1"/>
</dbReference>
<dbReference type="Pfam" id="PF14559">
    <property type="entry name" value="TPR_19"/>
    <property type="match status" value="1"/>
</dbReference>
<dbReference type="AlphaFoldDB" id="A0A7U3ZGM0"/>
<dbReference type="SUPFAM" id="SSF48452">
    <property type="entry name" value="TPR-like"/>
    <property type="match status" value="1"/>
</dbReference>
<feature type="chain" id="PRO_5030945862" evidence="4">
    <location>
        <begin position="23"/>
        <end position="963"/>
    </location>
</feature>
<dbReference type="Gene3D" id="1.25.40.10">
    <property type="entry name" value="Tetratricopeptide repeat domain"/>
    <property type="match status" value="6"/>
</dbReference>
<evidence type="ECO:0000256" key="2">
    <source>
        <dbReference type="ARBA" id="ARBA00022803"/>
    </source>
</evidence>
<keyword evidence="4" id="KW-0732">Signal</keyword>
<name>A0A7U3ZGM0_RUNSL</name>
<dbReference type="GO" id="GO:0006396">
    <property type="term" value="P:RNA processing"/>
    <property type="evidence" value="ECO:0007669"/>
    <property type="project" value="InterPro"/>
</dbReference>
<dbReference type="EMBL" id="CP002859">
    <property type="protein sequence ID" value="AEI46853.1"/>
    <property type="molecule type" value="Genomic_DNA"/>
</dbReference>
<dbReference type="GO" id="GO:0097363">
    <property type="term" value="F:protein O-acetylglucosaminyltransferase activity"/>
    <property type="evidence" value="ECO:0007669"/>
    <property type="project" value="TreeGrafter"/>
</dbReference>
<organism evidence="6 7">
    <name type="scientific">Runella slithyformis (strain ATCC 29530 / DSM 19594 / LMG 11500 / NCIMB 11436 / LSU 4)</name>
    <dbReference type="NCBI Taxonomy" id="761193"/>
    <lineage>
        <taxon>Bacteria</taxon>
        <taxon>Pseudomonadati</taxon>
        <taxon>Bacteroidota</taxon>
        <taxon>Cytophagia</taxon>
        <taxon>Cytophagales</taxon>
        <taxon>Spirosomataceae</taxon>
        <taxon>Runella</taxon>
    </lineage>
</organism>
<feature type="signal peptide" evidence="4">
    <location>
        <begin position="1"/>
        <end position="22"/>
    </location>
</feature>
<dbReference type="NCBIfam" id="NF047558">
    <property type="entry name" value="TPR_END_plus"/>
    <property type="match status" value="1"/>
</dbReference>
<gene>
    <name evidence="6" type="ordered locus">Runsl_0403</name>
</gene>
<dbReference type="Gene3D" id="3.40.50.1460">
    <property type="match status" value="1"/>
</dbReference>
<dbReference type="GO" id="GO:0004197">
    <property type="term" value="F:cysteine-type endopeptidase activity"/>
    <property type="evidence" value="ECO:0007669"/>
    <property type="project" value="InterPro"/>
</dbReference>
<dbReference type="Proteomes" id="UP000000493">
    <property type="component" value="Chromosome"/>
</dbReference>
<dbReference type="Pfam" id="PF13431">
    <property type="entry name" value="TPR_17"/>
    <property type="match status" value="1"/>
</dbReference>
<dbReference type="InterPro" id="IPR019734">
    <property type="entry name" value="TPR_rpt"/>
</dbReference>
<evidence type="ECO:0000256" key="3">
    <source>
        <dbReference type="PROSITE-ProRule" id="PRU00339"/>
    </source>
</evidence>
<feature type="repeat" description="TPR" evidence="3">
    <location>
        <begin position="663"/>
        <end position="696"/>
    </location>
</feature>
<keyword evidence="2 3" id="KW-0802">TPR repeat</keyword>
<dbReference type="KEGG" id="rsi:Runsl_0403"/>
<dbReference type="PANTHER" id="PTHR44366">
    <property type="entry name" value="UDP-N-ACETYLGLUCOSAMINE--PEPTIDE N-ACETYLGLUCOSAMINYLTRANSFERASE 110 KDA SUBUNIT"/>
    <property type="match status" value="1"/>
</dbReference>
<feature type="domain" description="Peptidase C14 caspase" evidence="5">
    <location>
        <begin position="43"/>
        <end position="275"/>
    </location>
</feature>
<dbReference type="SUPFAM" id="SSF48439">
    <property type="entry name" value="Protein prenylyltransferase"/>
    <property type="match status" value="1"/>
</dbReference>
<sequence>MTTHKLFLLLFLFGSLLTEVWAQEERGSGINKTAPKTAVGTTRALIVGVSQYQHINSLRFAGDDALAFYNYLLSPAGGSVPQANIELLLNEKATLVQVDLAMGKLLNSVKPNDRVFIYFSGHGDQESKTIAQRGFLLTHDTFSSNYNSTAFAVLYLQDYIATLATKNQAQIFLFLDACRSGKLAGSEIGGVQLAGQQLLKQVANEVKFMACQANELSLEGYQWGGGRGVFSYHLIRGMQGLADADGDKTITLRELERYLEDRVTAEAAPNRQNPLLLAADKSLPLVKVDPATLAAVRQNLPPPAFAAVQGKGFVETILDSAPDDVQKTYADFHEAIAQKQLLDSPNSADGYYEKLLATPSIGELHPFIKREFAAALLEESTKTFGQLLANKNLPAVSTGYRKNIRYLEKAAQILGKSHYFYPNLRAQTFYYKGLLTESANRDEALLNYRQAITADSTFAPAYNDAGRLLFLKQSFREAQEIFEKGLQLAPKWSYLHLNYGMVLVAQKKWTEAETAYKEAIELQPDNAIAFKNYGNLLAGQNKGSDAETAYKKAIELNPNDPETYNNYGMLLNAQKRYSEAETEYKKAIELQPDNAQVYSNYGIVLAIQNRQAEAEFVFRKSIELNPKDAQAHFNYGILLATQNRLAEAEIAYKKAIELAPNDAIAYNSYGVLLAAQNRLAEAEQAYKKYVELSPNNAIVYGNYGNLLARQGRQREAETAYKRSIELNPNDANVHKSYAILLKNLNRPAEAETSYKRAIQLKTDDAEVYKNYGMLLNARNRPEEAEANFKKAIELNPDDPFVYNSYGMLLAAQSRLDEAENAYKKSIALSAANGLVFGNYGNLLARQSRFEEAETNYKRALELIPNNALLYNNYGNLLDGLGRLPEAEAIYKKAIEAKTDYPPPYYYIALLKARQNLTAEAIDWLGKALEKGYTNFDSISRNPAFDPLRETPEFKALLTKYRKN</sequence>
<dbReference type="GO" id="GO:0006493">
    <property type="term" value="P:protein O-linked glycosylation"/>
    <property type="evidence" value="ECO:0007669"/>
    <property type="project" value="InterPro"/>
</dbReference>
<feature type="repeat" description="TPR" evidence="3">
    <location>
        <begin position="527"/>
        <end position="560"/>
    </location>
</feature>
<dbReference type="InterPro" id="IPR011990">
    <property type="entry name" value="TPR-like_helical_dom_sf"/>
</dbReference>
<protein>
    <submittedName>
        <fullName evidence="6">Tetratricopeptide TPR_2 repeat-containing protein</fullName>
    </submittedName>
</protein>
<dbReference type="SMART" id="SM00028">
    <property type="entry name" value="TPR"/>
    <property type="match status" value="15"/>
</dbReference>
<feature type="repeat" description="TPR" evidence="3">
    <location>
        <begin position="561"/>
        <end position="594"/>
    </location>
</feature>